<sequence length="434" mass="48692">MKGWSKRVTLMAANMLLVAGAAGCSNSASTNGAQGVVQLTYWNMWSGHWEDVVKSLVDQFNKTHPHIHVNVLSIPTDGETKLLTAIVAGDPPDVFTEWSPYIGQFADKDALMPLNQFMTGKYKDVLNWLYPVAANWGTYKGKLYGLPWTMNSLMLYYNKDLMKQAGLNPNDPPKTIQQLDADQAKMWKMSKKGAVQQIGFYPNNYEQWMPTWNVNVFQNGQYQMENNPQALSLMQWISSYSKYPYDQVSGYLQTFTTNSVDPFSMGKEGFYINGMWEIPTIQQYNPKMNYGVVPLPAPPGGNSDVTWINGNYNEIPKGAKHPQQAWEFITWLSGYDNEAWAAKSDPQGGWIPPSPKVTAEPAYQKWLNQNPLRKPFVNLMLNPKDGITPVTPVTQLFSQNLSDAVNYVLQGQKSAKAALASVQQTSNQALKTQG</sequence>
<dbReference type="PROSITE" id="PS51257">
    <property type="entry name" value="PROKAR_LIPOPROTEIN"/>
    <property type="match status" value="1"/>
</dbReference>
<dbReference type="InterPro" id="IPR006059">
    <property type="entry name" value="SBP"/>
</dbReference>
<comment type="similarity">
    <text evidence="1">Belongs to the bacterial solute-binding protein 1 family.</text>
</comment>
<dbReference type="PANTHER" id="PTHR30061">
    <property type="entry name" value="MALTOSE-BINDING PERIPLASMIC PROTEIN"/>
    <property type="match status" value="1"/>
</dbReference>
<accession>A0ABW4JC68</accession>
<evidence type="ECO:0000313" key="5">
    <source>
        <dbReference type="EMBL" id="MFD1673263.1"/>
    </source>
</evidence>
<keyword evidence="2" id="KW-0813">Transport</keyword>
<organism evidence="5 6">
    <name type="scientific">Alicyclobacillus fodiniaquatilis</name>
    <dbReference type="NCBI Taxonomy" id="1661150"/>
    <lineage>
        <taxon>Bacteria</taxon>
        <taxon>Bacillati</taxon>
        <taxon>Bacillota</taxon>
        <taxon>Bacilli</taxon>
        <taxon>Bacillales</taxon>
        <taxon>Alicyclobacillaceae</taxon>
        <taxon>Alicyclobacillus</taxon>
    </lineage>
</organism>
<feature type="chain" id="PRO_5046991079" evidence="4">
    <location>
        <begin position="22"/>
        <end position="434"/>
    </location>
</feature>
<feature type="signal peptide" evidence="4">
    <location>
        <begin position="1"/>
        <end position="21"/>
    </location>
</feature>
<protein>
    <submittedName>
        <fullName evidence="5">ABC transporter substrate-binding protein</fullName>
    </submittedName>
</protein>
<proteinExistence type="inferred from homology"/>
<dbReference type="RefSeq" id="WP_377940623.1">
    <property type="nucleotide sequence ID" value="NZ_JBHUCX010000004.1"/>
</dbReference>
<dbReference type="Gene3D" id="3.40.190.10">
    <property type="entry name" value="Periplasmic binding protein-like II"/>
    <property type="match status" value="2"/>
</dbReference>
<dbReference type="PANTHER" id="PTHR30061:SF50">
    <property type="entry name" value="MALTOSE_MALTODEXTRIN-BINDING PERIPLASMIC PROTEIN"/>
    <property type="match status" value="1"/>
</dbReference>
<keyword evidence="6" id="KW-1185">Reference proteome</keyword>
<dbReference type="Proteomes" id="UP001597079">
    <property type="component" value="Unassembled WGS sequence"/>
</dbReference>
<comment type="caution">
    <text evidence="5">The sequence shown here is derived from an EMBL/GenBank/DDBJ whole genome shotgun (WGS) entry which is preliminary data.</text>
</comment>
<name>A0ABW4JC68_9BACL</name>
<dbReference type="SUPFAM" id="SSF53850">
    <property type="entry name" value="Periplasmic binding protein-like II"/>
    <property type="match status" value="1"/>
</dbReference>
<evidence type="ECO:0000256" key="3">
    <source>
        <dbReference type="ARBA" id="ARBA00022729"/>
    </source>
</evidence>
<evidence type="ECO:0000256" key="4">
    <source>
        <dbReference type="SAM" id="SignalP"/>
    </source>
</evidence>
<gene>
    <name evidence="5" type="ORF">ACFSB2_00820</name>
</gene>
<dbReference type="EMBL" id="JBHUCX010000004">
    <property type="protein sequence ID" value="MFD1673263.1"/>
    <property type="molecule type" value="Genomic_DNA"/>
</dbReference>
<reference evidence="6" key="1">
    <citation type="journal article" date="2019" name="Int. J. Syst. Evol. Microbiol.">
        <title>The Global Catalogue of Microorganisms (GCM) 10K type strain sequencing project: providing services to taxonomists for standard genome sequencing and annotation.</title>
        <authorList>
            <consortium name="The Broad Institute Genomics Platform"/>
            <consortium name="The Broad Institute Genome Sequencing Center for Infectious Disease"/>
            <person name="Wu L."/>
            <person name="Ma J."/>
        </authorList>
    </citation>
    <scope>NUCLEOTIDE SEQUENCE [LARGE SCALE GENOMIC DNA]</scope>
    <source>
        <strain evidence="6">CGMCC 1.12286</strain>
    </source>
</reference>
<dbReference type="Pfam" id="PF01547">
    <property type="entry name" value="SBP_bac_1"/>
    <property type="match status" value="1"/>
</dbReference>
<evidence type="ECO:0000256" key="1">
    <source>
        <dbReference type="ARBA" id="ARBA00008520"/>
    </source>
</evidence>
<dbReference type="CDD" id="cd14748">
    <property type="entry name" value="PBP2_UgpB"/>
    <property type="match status" value="1"/>
</dbReference>
<evidence type="ECO:0000313" key="6">
    <source>
        <dbReference type="Proteomes" id="UP001597079"/>
    </source>
</evidence>
<keyword evidence="3 4" id="KW-0732">Signal</keyword>
<evidence type="ECO:0000256" key="2">
    <source>
        <dbReference type="ARBA" id="ARBA00022448"/>
    </source>
</evidence>